<organism evidence="4 5">
    <name type="scientific">Trichoderma simmonsii</name>
    <dbReference type="NCBI Taxonomy" id="1491479"/>
    <lineage>
        <taxon>Eukaryota</taxon>
        <taxon>Fungi</taxon>
        <taxon>Dikarya</taxon>
        <taxon>Ascomycota</taxon>
        <taxon>Pezizomycotina</taxon>
        <taxon>Sordariomycetes</taxon>
        <taxon>Hypocreomycetidae</taxon>
        <taxon>Hypocreales</taxon>
        <taxon>Hypocreaceae</taxon>
        <taxon>Trichoderma</taxon>
    </lineage>
</organism>
<name>A0A8G0LBY1_9HYPO</name>
<dbReference type="SUPFAM" id="SSF51197">
    <property type="entry name" value="Clavaminate synthase-like"/>
    <property type="match status" value="1"/>
</dbReference>
<evidence type="ECO:0000313" key="4">
    <source>
        <dbReference type="EMBL" id="QYS99518.1"/>
    </source>
</evidence>
<feature type="region of interest" description="Disordered" evidence="2">
    <location>
        <begin position="22"/>
        <end position="45"/>
    </location>
</feature>
<protein>
    <submittedName>
        <fullName evidence="4">TauD domain-containing protein</fullName>
    </submittedName>
</protein>
<dbReference type="Gene3D" id="3.60.130.10">
    <property type="entry name" value="Clavaminate synthase-like"/>
    <property type="match status" value="1"/>
</dbReference>
<feature type="compositionally biased region" description="Basic and acidic residues" evidence="2">
    <location>
        <begin position="30"/>
        <end position="44"/>
    </location>
</feature>
<proteinExistence type="predicted"/>
<feature type="domain" description="TauD/TfdA-like" evidence="3">
    <location>
        <begin position="147"/>
        <end position="313"/>
    </location>
</feature>
<dbReference type="GO" id="GO:0016491">
    <property type="term" value="F:oxidoreductase activity"/>
    <property type="evidence" value="ECO:0007669"/>
    <property type="project" value="UniProtKB-KW"/>
</dbReference>
<dbReference type="AlphaFoldDB" id="A0A8G0LBY1"/>
<dbReference type="InterPro" id="IPR042098">
    <property type="entry name" value="TauD-like_sf"/>
</dbReference>
<keyword evidence="5" id="KW-1185">Reference proteome</keyword>
<sequence>MYRRVALNILTAHRIQGSIRQQYPRHSRAAVHETSHTPLHETRHNPPLSAEISQMVPILDAPDLSCAQEPGHVRSVCEKLRQKGILKVSLGFADRKSRYLEQLLRSLHQNHGHQLPIAHSATRGWFWDVLPSSTSFQTANCQARSETMEDFPWHTDCSYEDPPPRYFALQVLQPDRCGGGTLSVMNVERLSELLSSAARESLARPEFLIRTPPEFVKHPDHQHIVGSILMADDEGRLSMMRFREDLLTPLNERASAALKELKQALQGAEARSHSTLHLTAKALPERSIILIDNRRWLHARNHVKDPERHLRRVRWDAVPFTVY</sequence>
<gene>
    <name evidence="4" type="ORF">H0G86_006644</name>
</gene>
<accession>A0A8G0LBY1</accession>
<evidence type="ECO:0000259" key="3">
    <source>
        <dbReference type="Pfam" id="PF02668"/>
    </source>
</evidence>
<dbReference type="EMBL" id="CP075866">
    <property type="protein sequence ID" value="QYS99518.1"/>
    <property type="molecule type" value="Genomic_DNA"/>
</dbReference>
<evidence type="ECO:0000256" key="1">
    <source>
        <dbReference type="ARBA" id="ARBA00023002"/>
    </source>
</evidence>
<dbReference type="Pfam" id="PF02668">
    <property type="entry name" value="TauD"/>
    <property type="match status" value="1"/>
</dbReference>
<dbReference type="InterPro" id="IPR003819">
    <property type="entry name" value="TauD/TfdA-like"/>
</dbReference>
<evidence type="ECO:0000256" key="2">
    <source>
        <dbReference type="SAM" id="MobiDB-lite"/>
    </source>
</evidence>
<keyword evidence="1" id="KW-0560">Oxidoreductase</keyword>
<dbReference type="Proteomes" id="UP000826661">
    <property type="component" value="Chromosome III"/>
</dbReference>
<evidence type="ECO:0000313" key="5">
    <source>
        <dbReference type="Proteomes" id="UP000826661"/>
    </source>
</evidence>
<reference evidence="4 5" key="1">
    <citation type="journal article" date="2021" name="BMC Genomics">
        <title>Telomere-to-telomere genome assembly of asparaginase-producing Trichoderma simmonsii.</title>
        <authorList>
            <person name="Chung D."/>
            <person name="Kwon Y.M."/>
            <person name="Yang Y."/>
        </authorList>
    </citation>
    <scope>NUCLEOTIDE SEQUENCE [LARGE SCALE GENOMIC DNA]</scope>
    <source>
        <strain evidence="4 5">GH-Sj1</strain>
    </source>
</reference>